<feature type="transmembrane region" description="Helical" evidence="8">
    <location>
        <begin position="257"/>
        <end position="279"/>
    </location>
</feature>
<keyword evidence="3" id="KW-0813">Transport</keyword>
<evidence type="ECO:0000256" key="5">
    <source>
        <dbReference type="ARBA" id="ARBA00022692"/>
    </source>
</evidence>
<protein>
    <submittedName>
        <fullName evidence="9">Spore germination protein YndE</fullName>
    </submittedName>
</protein>
<evidence type="ECO:0000256" key="3">
    <source>
        <dbReference type="ARBA" id="ARBA00022448"/>
    </source>
</evidence>
<accession>A0A4Y7RF41</accession>
<keyword evidence="4" id="KW-0309">Germination</keyword>
<keyword evidence="10" id="KW-1185">Reference proteome</keyword>
<name>A0A4Y7RF41_9FIRM</name>
<dbReference type="PANTHER" id="PTHR34975:SF2">
    <property type="entry name" value="SPORE GERMINATION PROTEIN A2"/>
    <property type="match status" value="1"/>
</dbReference>
<evidence type="ECO:0000256" key="6">
    <source>
        <dbReference type="ARBA" id="ARBA00022989"/>
    </source>
</evidence>
<dbReference type="GO" id="GO:0009847">
    <property type="term" value="P:spore germination"/>
    <property type="evidence" value="ECO:0007669"/>
    <property type="project" value="InterPro"/>
</dbReference>
<comment type="similarity">
    <text evidence="2">Belongs to the amino acid-polyamine-organocation (APC) superfamily. Spore germination protein (SGP) (TC 2.A.3.9) family.</text>
</comment>
<dbReference type="EMBL" id="QFGA01000001">
    <property type="protein sequence ID" value="TEB07399.1"/>
    <property type="molecule type" value="Genomic_DNA"/>
</dbReference>
<proteinExistence type="inferred from homology"/>
<feature type="transmembrane region" description="Helical" evidence="8">
    <location>
        <begin position="201"/>
        <end position="224"/>
    </location>
</feature>
<evidence type="ECO:0000256" key="8">
    <source>
        <dbReference type="SAM" id="Phobius"/>
    </source>
</evidence>
<dbReference type="Pfam" id="PF03845">
    <property type="entry name" value="Spore_permease"/>
    <property type="match status" value="1"/>
</dbReference>
<comment type="caution">
    <text evidence="9">The sequence shown here is derived from an EMBL/GenBank/DDBJ whole genome shotgun (WGS) entry which is preliminary data.</text>
</comment>
<organism evidence="9 10">
    <name type="scientific">Pelotomaculum schinkii</name>
    <dbReference type="NCBI Taxonomy" id="78350"/>
    <lineage>
        <taxon>Bacteria</taxon>
        <taxon>Bacillati</taxon>
        <taxon>Bacillota</taxon>
        <taxon>Clostridia</taxon>
        <taxon>Eubacteriales</taxon>
        <taxon>Desulfotomaculaceae</taxon>
        <taxon>Pelotomaculum</taxon>
    </lineage>
</organism>
<evidence type="ECO:0000256" key="4">
    <source>
        <dbReference type="ARBA" id="ARBA00022544"/>
    </source>
</evidence>
<comment type="subcellular location">
    <subcellularLocation>
        <location evidence="1">Membrane</location>
        <topology evidence="1">Multi-pass membrane protein</topology>
    </subcellularLocation>
</comment>
<dbReference type="InterPro" id="IPR004761">
    <property type="entry name" value="Spore_GerAB"/>
</dbReference>
<keyword evidence="6 8" id="KW-1133">Transmembrane helix</keyword>
<feature type="transmembrane region" description="Helical" evidence="8">
    <location>
        <begin position="291"/>
        <end position="310"/>
    </location>
</feature>
<feature type="transmembrane region" description="Helical" evidence="8">
    <location>
        <begin position="131"/>
        <end position="148"/>
    </location>
</feature>
<dbReference type="PANTHER" id="PTHR34975">
    <property type="entry name" value="SPORE GERMINATION PROTEIN A2"/>
    <property type="match status" value="1"/>
</dbReference>
<dbReference type="NCBIfam" id="TIGR00912">
    <property type="entry name" value="2A0309"/>
    <property type="match status" value="1"/>
</dbReference>
<dbReference type="AlphaFoldDB" id="A0A4Y7RF41"/>
<evidence type="ECO:0000313" key="10">
    <source>
        <dbReference type="Proteomes" id="UP000298324"/>
    </source>
</evidence>
<dbReference type="Proteomes" id="UP000298324">
    <property type="component" value="Unassembled WGS sequence"/>
</dbReference>
<gene>
    <name evidence="9" type="primary">yndE_4</name>
    <name evidence="9" type="ORF">Psch_00950</name>
</gene>
<keyword evidence="7 8" id="KW-0472">Membrane</keyword>
<feature type="transmembrane region" description="Helical" evidence="8">
    <location>
        <begin position="168"/>
        <end position="189"/>
    </location>
</feature>
<evidence type="ECO:0000256" key="7">
    <source>
        <dbReference type="ARBA" id="ARBA00023136"/>
    </source>
</evidence>
<evidence type="ECO:0000256" key="2">
    <source>
        <dbReference type="ARBA" id="ARBA00007998"/>
    </source>
</evidence>
<reference evidence="9 10" key="1">
    <citation type="journal article" date="2018" name="Environ. Microbiol.">
        <title>Novel energy conservation strategies and behaviour of Pelotomaculum schinkii driving syntrophic propionate catabolism.</title>
        <authorList>
            <person name="Hidalgo-Ahumada C.A.P."/>
            <person name="Nobu M.K."/>
            <person name="Narihiro T."/>
            <person name="Tamaki H."/>
            <person name="Liu W.T."/>
            <person name="Kamagata Y."/>
            <person name="Stams A.J.M."/>
            <person name="Imachi H."/>
            <person name="Sousa D.Z."/>
        </authorList>
    </citation>
    <scope>NUCLEOTIDE SEQUENCE [LARGE SCALE GENOMIC DNA]</scope>
    <source>
        <strain evidence="9 10">HH</strain>
    </source>
</reference>
<keyword evidence="5 8" id="KW-0812">Transmembrane</keyword>
<dbReference type="GO" id="GO:0016020">
    <property type="term" value="C:membrane"/>
    <property type="evidence" value="ECO:0007669"/>
    <property type="project" value="UniProtKB-SubCell"/>
</dbReference>
<evidence type="ECO:0000256" key="1">
    <source>
        <dbReference type="ARBA" id="ARBA00004141"/>
    </source>
</evidence>
<evidence type="ECO:0000313" key="9">
    <source>
        <dbReference type="EMBL" id="TEB07399.1"/>
    </source>
</evidence>
<sequence>MITMIFATVILSVPAITVKHARQDAWISIGLAIVAGLFIARLVTSLGLRFPDRTIFEYPAEILGRWPGKLVGFLYIMWFLDINAGVIREYGEFLVTAFRMATPLIVFNLVAVAIAAYTVRNGLEVFTRANEIFFPLIMGLIIITSILVSRETDIQRLLPVADVDAMSIFKGAMVPLAWFGQIVAIALVIPYLSKPRESHQAAVTAVLVSGVIFMLVVSNAIAIFGPDLIDAMVFPGLNKYRMVNVANFLGRLEALAMTAWVTAGFVKISIFYWAAALGISQVLELKDYRPLVLPVGGVLMAMSILDHPSAIHLQHFVAQVFPFFALTFEAAIPLLLLLAALARGKGEKLG</sequence>
<feature type="transmembrane region" description="Helical" evidence="8">
    <location>
        <begin position="100"/>
        <end position="119"/>
    </location>
</feature>
<feature type="transmembrane region" description="Helical" evidence="8">
    <location>
        <begin position="316"/>
        <end position="342"/>
    </location>
</feature>
<feature type="transmembrane region" description="Helical" evidence="8">
    <location>
        <begin position="25"/>
        <end position="50"/>
    </location>
</feature>